<comment type="caution">
    <text evidence="1">The sequence shown here is derived from an EMBL/GenBank/DDBJ whole genome shotgun (WGS) entry which is preliminary data.</text>
</comment>
<dbReference type="EMBL" id="JBJURJ010000003">
    <property type="protein sequence ID" value="MFM9327789.1"/>
    <property type="molecule type" value="Genomic_DNA"/>
</dbReference>
<sequence length="427" mass="45110">MRYHVLCGIVVSGLLFGSAHPAFAAGPVRLPSAATVSSGAAAAASVPQQLVKITDVTNIRQTPSLDAPVVKKAQPGQTYAIVETVAGPGGDWHKVVLGEDKTAYVASWVVETAENKPGKSSTGQEKPSTGGKQPEPSRTILNIIDVTNVRAEPDLESAVVAKAQPGQTYTATGTEGAWYKVSMANGKTAYIASWVVTATTLSGSAGQSAGQSAGGQVFIYHTHNRESWKNVAGSKSGSSVDDAKTNITLVGQELGRVLQQKGVPAITANDDIAGRLVLKNLSFTQSYSESRKTILEAKNTNPALSYLFDIHRDADVPRSQTTVTINGKAYARIMFVVGTGNPGYEDNAVFAETLKELLEKKYPGLSRGILVKSAHQGNGEYNQSLSPTSLLLEFGGVNNTLEENKRTAAAFADVFADYYASVQSKSK</sequence>
<keyword evidence="2" id="KW-1185">Reference proteome</keyword>
<proteinExistence type="predicted"/>
<name>A0ACC7NUS1_9BACL</name>
<protein>
    <submittedName>
        <fullName evidence="1">Stage II sporulation protein P</fullName>
    </submittedName>
</protein>
<evidence type="ECO:0000313" key="1">
    <source>
        <dbReference type="EMBL" id="MFM9327789.1"/>
    </source>
</evidence>
<organism evidence="1 2">
    <name type="scientific">Paenibacillus mesotrionivorans</name>
    <dbReference type="NCBI Taxonomy" id="3160968"/>
    <lineage>
        <taxon>Bacteria</taxon>
        <taxon>Bacillati</taxon>
        <taxon>Bacillota</taxon>
        <taxon>Bacilli</taxon>
        <taxon>Bacillales</taxon>
        <taxon>Paenibacillaceae</taxon>
        <taxon>Paenibacillus</taxon>
    </lineage>
</organism>
<evidence type="ECO:0000313" key="2">
    <source>
        <dbReference type="Proteomes" id="UP001631969"/>
    </source>
</evidence>
<gene>
    <name evidence="1" type="primary">spoIIP</name>
    <name evidence="1" type="ORF">ACI1P1_05675</name>
</gene>
<dbReference type="Proteomes" id="UP001631969">
    <property type="component" value="Unassembled WGS sequence"/>
</dbReference>
<reference evidence="1" key="1">
    <citation type="submission" date="2024-12" db="EMBL/GenBank/DDBJ databases">
        <authorList>
            <person name="Wu N."/>
        </authorList>
    </citation>
    <scope>NUCLEOTIDE SEQUENCE</scope>
    <source>
        <strain evidence="1">P15</strain>
    </source>
</reference>
<accession>A0ACC7NUS1</accession>